<dbReference type="Gene3D" id="4.10.240.10">
    <property type="entry name" value="Zn(2)-C6 fungal-type DNA-binding domain"/>
    <property type="match status" value="1"/>
</dbReference>
<dbReference type="GO" id="GO:0000981">
    <property type="term" value="F:DNA-binding transcription factor activity, RNA polymerase II-specific"/>
    <property type="evidence" value="ECO:0007669"/>
    <property type="project" value="InterPro"/>
</dbReference>
<name>A0AAN7Z706_9PEZI</name>
<evidence type="ECO:0000259" key="3">
    <source>
        <dbReference type="PROSITE" id="PS50048"/>
    </source>
</evidence>
<protein>
    <recommendedName>
        <fullName evidence="3">Zn(2)-C6 fungal-type domain-containing protein</fullName>
    </recommendedName>
</protein>
<dbReference type="Proteomes" id="UP001305414">
    <property type="component" value="Unassembled WGS sequence"/>
</dbReference>
<proteinExistence type="predicted"/>
<accession>A0AAN7Z706</accession>
<evidence type="ECO:0000313" key="4">
    <source>
        <dbReference type="EMBL" id="KAK5626946.1"/>
    </source>
</evidence>
<dbReference type="PROSITE" id="PS00463">
    <property type="entry name" value="ZN2_CY6_FUNGAL_1"/>
    <property type="match status" value="1"/>
</dbReference>
<dbReference type="PROSITE" id="PS50048">
    <property type="entry name" value="ZN2_CY6_FUNGAL_2"/>
    <property type="match status" value="1"/>
</dbReference>
<comment type="caution">
    <text evidence="4">The sequence shown here is derived from an EMBL/GenBank/DDBJ whole genome shotgun (WGS) entry which is preliminary data.</text>
</comment>
<evidence type="ECO:0000313" key="5">
    <source>
        <dbReference type="Proteomes" id="UP001305414"/>
    </source>
</evidence>
<feature type="region of interest" description="Disordered" evidence="2">
    <location>
        <begin position="1"/>
        <end position="53"/>
    </location>
</feature>
<feature type="domain" description="Zn(2)-C6 fungal-type" evidence="3">
    <location>
        <begin position="56"/>
        <end position="89"/>
    </location>
</feature>
<keyword evidence="5" id="KW-1185">Reference proteome</keyword>
<sequence length="144" mass="16025">MESKDQGSSANNTADGKAKDGRTPLKQLPKTRSNPPPSTPLRRRRKRIGGKRTVRSCSSCRAAHVRCVADRYGVPCERCAKKSWMDCTLMQKQEEKTPAKNEPANKPDIIEVRSSDTDELKRIACDTLVLMADTEKPQSPQVNS</sequence>
<dbReference type="GO" id="GO:0008270">
    <property type="term" value="F:zinc ion binding"/>
    <property type="evidence" value="ECO:0007669"/>
    <property type="project" value="InterPro"/>
</dbReference>
<feature type="compositionally biased region" description="Polar residues" evidence="2">
    <location>
        <begin position="1"/>
        <end position="14"/>
    </location>
</feature>
<organism evidence="4 5">
    <name type="scientific">Xylaria bambusicola</name>
    <dbReference type="NCBI Taxonomy" id="326684"/>
    <lineage>
        <taxon>Eukaryota</taxon>
        <taxon>Fungi</taxon>
        <taxon>Dikarya</taxon>
        <taxon>Ascomycota</taxon>
        <taxon>Pezizomycotina</taxon>
        <taxon>Sordariomycetes</taxon>
        <taxon>Xylariomycetidae</taxon>
        <taxon>Xylariales</taxon>
        <taxon>Xylariaceae</taxon>
        <taxon>Xylaria</taxon>
    </lineage>
</organism>
<dbReference type="SMART" id="SM00066">
    <property type="entry name" value="GAL4"/>
    <property type="match status" value="1"/>
</dbReference>
<dbReference type="InterPro" id="IPR036864">
    <property type="entry name" value="Zn2-C6_fun-type_DNA-bd_sf"/>
</dbReference>
<keyword evidence="1" id="KW-0539">Nucleus</keyword>
<dbReference type="AlphaFoldDB" id="A0AAN7Z706"/>
<dbReference type="EMBL" id="JAWHQM010000004">
    <property type="protein sequence ID" value="KAK5626946.1"/>
    <property type="molecule type" value="Genomic_DNA"/>
</dbReference>
<evidence type="ECO:0000256" key="2">
    <source>
        <dbReference type="SAM" id="MobiDB-lite"/>
    </source>
</evidence>
<feature type="compositionally biased region" description="Basic residues" evidence="2">
    <location>
        <begin position="41"/>
        <end position="53"/>
    </location>
</feature>
<gene>
    <name evidence="4" type="ORF">RRF57_002661</name>
</gene>
<evidence type="ECO:0000256" key="1">
    <source>
        <dbReference type="ARBA" id="ARBA00023242"/>
    </source>
</evidence>
<dbReference type="InterPro" id="IPR001138">
    <property type="entry name" value="Zn2Cys6_DnaBD"/>
</dbReference>
<dbReference type="Pfam" id="PF00172">
    <property type="entry name" value="Zn_clus"/>
    <property type="match status" value="1"/>
</dbReference>
<reference evidence="4 5" key="1">
    <citation type="submission" date="2023-10" db="EMBL/GenBank/DDBJ databases">
        <title>Draft genome sequence of Xylaria bambusicola isolate GMP-LS, the root and basal stem rot pathogen of sugarcane in Indonesia.</title>
        <authorList>
            <person name="Selvaraj P."/>
            <person name="Muralishankar V."/>
            <person name="Muruganantham S."/>
            <person name="Sp S."/>
            <person name="Haryani S."/>
            <person name="Lau K.J.X."/>
            <person name="Naqvi N.I."/>
        </authorList>
    </citation>
    <scope>NUCLEOTIDE SEQUENCE [LARGE SCALE GENOMIC DNA]</scope>
    <source>
        <strain evidence="4">GMP-LS</strain>
    </source>
</reference>
<feature type="region of interest" description="Disordered" evidence="2">
    <location>
        <begin position="93"/>
        <end position="113"/>
    </location>
</feature>